<keyword evidence="1" id="KW-0732">Signal</keyword>
<dbReference type="InterPro" id="IPR011990">
    <property type="entry name" value="TPR-like_helical_dom_sf"/>
</dbReference>
<feature type="signal peptide" evidence="1">
    <location>
        <begin position="1"/>
        <end position="35"/>
    </location>
</feature>
<organism evidence="2 3">
    <name type="scientific">Pontixanthobacter aquaemixtae</name>
    <dbReference type="NCBI Taxonomy" id="1958940"/>
    <lineage>
        <taxon>Bacteria</taxon>
        <taxon>Pseudomonadati</taxon>
        <taxon>Pseudomonadota</taxon>
        <taxon>Alphaproteobacteria</taxon>
        <taxon>Sphingomonadales</taxon>
        <taxon>Erythrobacteraceae</taxon>
        <taxon>Pontixanthobacter</taxon>
    </lineage>
</organism>
<name>A0A844ZU06_9SPHN</name>
<dbReference type="Gene3D" id="1.25.40.10">
    <property type="entry name" value="Tetratricopeptide repeat domain"/>
    <property type="match status" value="1"/>
</dbReference>
<dbReference type="EMBL" id="WTYX01000001">
    <property type="protein sequence ID" value="MXO90287.1"/>
    <property type="molecule type" value="Genomic_DNA"/>
</dbReference>
<evidence type="ECO:0000313" key="2">
    <source>
        <dbReference type="EMBL" id="MXO90287.1"/>
    </source>
</evidence>
<feature type="chain" id="PRO_5032560766" evidence="1">
    <location>
        <begin position="36"/>
        <end position="435"/>
    </location>
</feature>
<proteinExistence type="predicted"/>
<comment type="caution">
    <text evidence="2">The sequence shown here is derived from an EMBL/GenBank/DDBJ whole genome shotgun (WGS) entry which is preliminary data.</text>
</comment>
<reference evidence="2 3" key="1">
    <citation type="submission" date="2019-12" db="EMBL/GenBank/DDBJ databases">
        <title>Genomic-based taxomic classification of the family Erythrobacteraceae.</title>
        <authorList>
            <person name="Xu L."/>
        </authorList>
    </citation>
    <scope>NUCLEOTIDE SEQUENCE [LARGE SCALE GENOMIC DNA]</scope>
    <source>
        <strain evidence="2 3">KCTC 52763</strain>
    </source>
</reference>
<dbReference type="RefSeq" id="WP_160603761.1">
    <property type="nucleotide sequence ID" value="NZ_WTYX01000001.1"/>
</dbReference>
<dbReference type="Proteomes" id="UP000442714">
    <property type="component" value="Unassembled WGS sequence"/>
</dbReference>
<accession>A0A844ZU06</accession>
<keyword evidence="3" id="KW-1185">Reference proteome</keyword>
<protein>
    <submittedName>
        <fullName evidence="2">Uncharacterized protein</fullName>
    </submittedName>
</protein>
<sequence length="435" mass="46184">MFTLDPVKATKRRGSKFALAAALMCGSALGLGAFAEPVQAQKNDEKPKYSKDFVSVYSPINDLANAEVPDIEGVKAGLPAVLAAVSTPDDKRAAGSLIYSAGITSKDLGMQRQGIDMMLESGRIPAERLGQYLYNSGQLAYQLEDLEGARSRFKEALGAGYNTAELETTIAALYFQEDKTAEGLAYLKSVIESTVAAGGTPKEEWLVRGFSAAYNSDAGLDAINLSAMHVKYYPTERSWNNAIAMQRSFIDFKAAELLDIMRLADRADALITGNDFGDYIQAADARRLPGEVKRIVDQGIAAGALEASDPFVSEARSTANERIAADRAELPQLEADARKAAATAITATAAGDVFLSYGMSAKAEELYAIAATKAGADMDVVNTRMGIAQIDQGKIAEAKATLDQVKGNRSAIAKLWQTYADTQVGAAAVAAEAAM</sequence>
<evidence type="ECO:0000256" key="1">
    <source>
        <dbReference type="SAM" id="SignalP"/>
    </source>
</evidence>
<dbReference type="AlphaFoldDB" id="A0A844ZU06"/>
<dbReference type="OrthoDB" id="7325958at2"/>
<dbReference type="SUPFAM" id="SSF48452">
    <property type="entry name" value="TPR-like"/>
    <property type="match status" value="1"/>
</dbReference>
<gene>
    <name evidence="2" type="ORF">GRI41_05605</name>
</gene>
<evidence type="ECO:0000313" key="3">
    <source>
        <dbReference type="Proteomes" id="UP000442714"/>
    </source>
</evidence>